<proteinExistence type="predicted"/>
<feature type="compositionally biased region" description="Basic and acidic residues" evidence="1">
    <location>
        <begin position="201"/>
        <end position="214"/>
    </location>
</feature>
<dbReference type="SUPFAM" id="SSF110849">
    <property type="entry name" value="ParB/Sulfiredoxin"/>
    <property type="match status" value="1"/>
</dbReference>
<protein>
    <submittedName>
        <fullName evidence="3">ParB N-terminal domain-containing protein</fullName>
    </submittedName>
</protein>
<dbReference type="InterPro" id="IPR036086">
    <property type="entry name" value="ParB/Sulfiredoxin_sf"/>
</dbReference>
<evidence type="ECO:0000259" key="2">
    <source>
        <dbReference type="SMART" id="SM00470"/>
    </source>
</evidence>
<evidence type="ECO:0000313" key="4">
    <source>
        <dbReference type="Proteomes" id="UP000635245"/>
    </source>
</evidence>
<feature type="region of interest" description="Disordered" evidence="1">
    <location>
        <begin position="141"/>
        <end position="161"/>
    </location>
</feature>
<feature type="region of interest" description="Disordered" evidence="1">
    <location>
        <begin position="201"/>
        <end position="236"/>
    </location>
</feature>
<organism evidence="3 4">
    <name type="scientific">Prauserella cavernicola</name>
    <dbReference type="NCBI Taxonomy" id="2800127"/>
    <lineage>
        <taxon>Bacteria</taxon>
        <taxon>Bacillati</taxon>
        <taxon>Actinomycetota</taxon>
        <taxon>Actinomycetes</taxon>
        <taxon>Pseudonocardiales</taxon>
        <taxon>Pseudonocardiaceae</taxon>
        <taxon>Prauserella</taxon>
    </lineage>
</organism>
<dbReference type="SMART" id="SM00470">
    <property type="entry name" value="ParB"/>
    <property type="match status" value="1"/>
</dbReference>
<evidence type="ECO:0000256" key="1">
    <source>
        <dbReference type="SAM" id="MobiDB-lite"/>
    </source>
</evidence>
<feature type="domain" description="ParB-like N-terminal" evidence="2">
    <location>
        <begin position="5"/>
        <end position="89"/>
    </location>
</feature>
<dbReference type="EMBL" id="JAENJH010000004">
    <property type="protein sequence ID" value="MBK1786592.1"/>
    <property type="molecule type" value="Genomic_DNA"/>
</dbReference>
<evidence type="ECO:0000313" key="3">
    <source>
        <dbReference type="EMBL" id="MBK1786592.1"/>
    </source>
</evidence>
<dbReference type="Proteomes" id="UP000635245">
    <property type="component" value="Unassembled WGS sequence"/>
</dbReference>
<reference evidence="3" key="1">
    <citation type="submission" date="2020-12" db="EMBL/GenBank/DDBJ databases">
        <title>Prauserella sp. ASG 168, a novel actinomycete isolated from cave rock.</title>
        <authorList>
            <person name="Suriyachadkun C."/>
        </authorList>
    </citation>
    <scope>NUCLEOTIDE SEQUENCE</scope>
    <source>
        <strain evidence="3">ASG 168</strain>
    </source>
</reference>
<dbReference type="AlphaFoldDB" id="A0A934QQY4"/>
<comment type="caution">
    <text evidence="3">The sequence shown here is derived from an EMBL/GenBank/DDBJ whole genome shotgun (WGS) entry which is preliminary data.</text>
</comment>
<name>A0A934QQY4_9PSEU</name>
<gene>
    <name evidence="3" type="ORF">JHE00_19870</name>
</gene>
<keyword evidence="4" id="KW-1185">Reference proteome</keyword>
<sequence>MSAPVLVAIDSLLASDSPRLLGESDDHVRVLAESDLSMPPLIVSRATMRVIDGMHRLCAARMKGEHAISVCFFEGDERDAFLVAVKANAVNGLPLTAADRKAAATRIIAAKPEWSDRAIAEVVGLSAKSVAAIRATADGPQLHSRIGRDGKHRPLDAAEGRRRARRLIQEQPTASLREIAQAAGISPGTVRDVRARLAHREETAPELGKDERNGCDGTAWPSPSAVPTEPARGYTGQESDAMRLIAQLRKDPALRFSEAGRTLLRMLGAHPVEIAEWRRLAQSVPAHRVGELRSLAQERAGRWREFASLLQERDSDAK</sequence>
<feature type="compositionally biased region" description="Basic and acidic residues" evidence="1">
    <location>
        <begin position="146"/>
        <end position="161"/>
    </location>
</feature>
<accession>A0A934QQY4</accession>
<dbReference type="InterPro" id="IPR003115">
    <property type="entry name" value="ParB_N"/>
</dbReference>